<evidence type="ECO:0000256" key="1">
    <source>
        <dbReference type="SAM" id="MobiDB-lite"/>
    </source>
</evidence>
<feature type="region of interest" description="Disordered" evidence="1">
    <location>
        <begin position="1"/>
        <end position="31"/>
    </location>
</feature>
<sequence length="115" mass="12771">MAEDQTRVERPDVPTGEPDESRTAPEVTASHSTAAPAWVCDGCGADWPCPAWTSAPTDAARRAELLPEFVRLTRRAIRDLRGRPGGPQPPEIVRRFLWFLPLSDEEARAVALRLR</sequence>
<gene>
    <name evidence="2" type="ORF">GA0070213_101505</name>
</gene>
<evidence type="ECO:0000313" key="3">
    <source>
        <dbReference type="Proteomes" id="UP000199360"/>
    </source>
</evidence>
<protein>
    <submittedName>
        <fullName evidence="2">Uncharacterized protein</fullName>
    </submittedName>
</protein>
<keyword evidence="3" id="KW-1185">Reference proteome</keyword>
<proteinExistence type="predicted"/>
<dbReference type="EMBL" id="FMDM01000001">
    <property type="protein sequence ID" value="SCG36791.1"/>
    <property type="molecule type" value="Genomic_DNA"/>
</dbReference>
<name>A0A1C5GUH6_9ACTN</name>
<dbReference type="AlphaFoldDB" id="A0A1C5GUH6"/>
<accession>A0A1C5GUH6</accession>
<dbReference type="STRING" id="745366.GA0070213_101505"/>
<reference evidence="3" key="1">
    <citation type="submission" date="2016-06" db="EMBL/GenBank/DDBJ databases">
        <authorList>
            <person name="Varghese N."/>
            <person name="Submissions Spin"/>
        </authorList>
    </citation>
    <scope>NUCLEOTIDE SEQUENCE [LARGE SCALE GENOMIC DNA]</scope>
    <source>
        <strain evidence="3">DSM 45647</strain>
    </source>
</reference>
<organism evidence="2 3">
    <name type="scientific">Micromonospora humi</name>
    <dbReference type="NCBI Taxonomy" id="745366"/>
    <lineage>
        <taxon>Bacteria</taxon>
        <taxon>Bacillati</taxon>
        <taxon>Actinomycetota</taxon>
        <taxon>Actinomycetes</taxon>
        <taxon>Micromonosporales</taxon>
        <taxon>Micromonosporaceae</taxon>
        <taxon>Micromonospora</taxon>
    </lineage>
</organism>
<feature type="compositionally biased region" description="Basic and acidic residues" evidence="1">
    <location>
        <begin position="1"/>
        <end position="12"/>
    </location>
</feature>
<dbReference type="Proteomes" id="UP000199360">
    <property type="component" value="Unassembled WGS sequence"/>
</dbReference>
<dbReference type="RefSeq" id="WP_245716234.1">
    <property type="nucleotide sequence ID" value="NZ_FMDM01000001.1"/>
</dbReference>
<evidence type="ECO:0000313" key="2">
    <source>
        <dbReference type="EMBL" id="SCG36791.1"/>
    </source>
</evidence>